<dbReference type="GO" id="GO:0003700">
    <property type="term" value="F:DNA-binding transcription factor activity"/>
    <property type="evidence" value="ECO:0007669"/>
    <property type="project" value="InterPro"/>
</dbReference>
<dbReference type="GO" id="GO:0043565">
    <property type="term" value="F:sequence-specific DNA binding"/>
    <property type="evidence" value="ECO:0007669"/>
    <property type="project" value="TreeGrafter"/>
</dbReference>
<accession>A0A2A7SCE2</accession>
<dbReference type="InterPro" id="IPR036390">
    <property type="entry name" value="WH_DNA-bd_sf"/>
</dbReference>
<name>A0A2A7SCE2_BURGA</name>
<dbReference type="SUPFAM" id="SSF53850">
    <property type="entry name" value="Periplasmic binding protein-like II"/>
    <property type="match status" value="1"/>
</dbReference>
<dbReference type="InterPro" id="IPR005119">
    <property type="entry name" value="LysR_subst-bd"/>
</dbReference>
<reference evidence="7" key="1">
    <citation type="submission" date="2017-09" db="EMBL/GenBank/DDBJ databases">
        <title>FDA dAtabase for Regulatory Grade micrObial Sequences (FDA-ARGOS): Supporting development and validation of Infectious Disease Dx tests.</title>
        <authorList>
            <person name="Minogue T."/>
            <person name="Wolcott M."/>
            <person name="Wasieloski L."/>
            <person name="Aguilar W."/>
            <person name="Moore D."/>
            <person name="Tallon L."/>
            <person name="Sadzewicz L."/>
            <person name="Ott S."/>
            <person name="Zhao X."/>
            <person name="Nagaraj S."/>
            <person name="Vavikolanu K."/>
            <person name="Aluvathingal J."/>
            <person name="Nadendla S."/>
            <person name="Sichtig H."/>
        </authorList>
    </citation>
    <scope>NUCLEOTIDE SEQUENCE [LARGE SCALE GENOMIC DNA]</scope>
    <source>
        <strain evidence="7">FDAARGOS_390</strain>
    </source>
</reference>
<evidence type="ECO:0000313" key="7">
    <source>
        <dbReference type="Proteomes" id="UP000220629"/>
    </source>
</evidence>
<keyword evidence="3" id="KW-0238">DNA-binding</keyword>
<evidence type="ECO:0000256" key="3">
    <source>
        <dbReference type="ARBA" id="ARBA00023125"/>
    </source>
</evidence>
<dbReference type="EMBL" id="PDDY01000001">
    <property type="protein sequence ID" value="PEH41226.1"/>
    <property type="molecule type" value="Genomic_DNA"/>
</dbReference>
<evidence type="ECO:0000313" key="6">
    <source>
        <dbReference type="EMBL" id="PEH41226.1"/>
    </source>
</evidence>
<evidence type="ECO:0000256" key="1">
    <source>
        <dbReference type="ARBA" id="ARBA00009437"/>
    </source>
</evidence>
<dbReference type="InterPro" id="IPR000847">
    <property type="entry name" value="LysR_HTH_N"/>
</dbReference>
<dbReference type="SUPFAM" id="SSF46785">
    <property type="entry name" value="Winged helix' DNA-binding domain"/>
    <property type="match status" value="1"/>
</dbReference>
<organism evidence="6 7">
    <name type="scientific">Burkholderia gladioli</name>
    <name type="common">Pseudomonas marginata</name>
    <name type="synonym">Phytomonas marginata</name>
    <dbReference type="NCBI Taxonomy" id="28095"/>
    <lineage>
        <taxon>Bacteria</taxon>
        <taxon>Pseudomonadati</taxon>
        <taxon>Pseudomonadota</taxon>
        <taxon>Betaproteobacteria</taxon>
        <taxon>Burkholderiales</taxon>
        <taxon>Burkholderiaceae</taxon>
        <taxon>Burkholderia</taxon>
    </lineage>
</organism>
<comment type="similarity">
    <text evidence="1">Belongs to the LysR transcriptional regulatory family.</text>
</comment>
<dbReference type="FunFam" id="1.10.10.10:FF:000001">
    <property type="entry name" value="LysR family transcriptional regulator"/>
    <property type="match status" value="1"/>
</dbReference>
<keyword evidence="4" id="KW-0804">Transcription</keyword>
<sequence>MVARDAAGSRTESLDFPNDIGAHVDKLTNMQVFSLVVETRSFTRTAALLDCSTAVISRAVSNLENHLKTRLLQRTTRKMSVTEAGERFYRACKQILECLDQAETEAGSAHTHARGRLRVQCCRELGVNFITNSLIDYHALHPDVAVDLRIGNSATDLIQEDLDVSIVVATTLPDSANIVRPVGTCAMTLVASPAFLRRHPLTRPEGLGAHALVPIRFHTMPPNGGKADHVEISGNPRFVSDDVDALKTALLSGLGVGALPRHLVRADIASGSLVEILPEHRLSDQQIHLLYPSRRYLDAKVRTFNEFIRARLDEL</sequence>
<comment type="caution">
    <text evidence="6">The sequence shown here is derived from an EMBL/GenBank/DDBJ whole genome shotgun (WGS) entry which is preliminary data.</text>
</comment>
<evidence type="ECO:0000259" key="5">
    <source>
        <dbReference type="PROSITE" id="PS50931"/>
    </source>
</evidence>
<dbReference type="Pfam" id="PF00126">
    <property type="entry name" value="HTH_1"/>
    <property type="match status" value="1"/>
</dbReference>
<dbReference type="CDD" id="cd08422">
    <property type="entry name" value="PBP2_CrgA_like"/>
    <property type="match status" value="1"/>
</dbReference>
<proteinExistence type="inferred from homology"/>
<dbReference type="Gene3D" id="1.10.10.10">
    <property type="entry name" value="Winged helix-like DNA-binding domain superfamily/Winged helix DNA-binding domain"/>
    <property type="match status" value="1"/>
</dbReference>
<dbReference type="Proteomes" id="UP000220629">
    <property type="component" value="Unassembled WGS sequence"/>
</dbReference>
<evidence type="ECO:0000256" key="2">
    <source>
        <dbReference type="ARBA" id="ARBA00023015"/>
    </source>
</evidence>
<evidence type="ECO:0000256" key="4">
    <source>
        <dbReference type="ARBA" id="ARBA00023163"/>
    </source>
</evidence>
<feature type="domain" description="HTH lysR-type" evidence="5">
    <location>
        <begin position="25"/>
        <end position="82"/>
    </location>
</feature>
<dbReference type="Gene3D" id="3.40.190.290">
    <property type="match status" value="1"/>
</dbReference>
<dbReference type="PROSITE" id="PS50931">
    <property type="entry name" value="HTH_LYSR"/>
    <property type="match status" value="1"/>
</dbReference>
<dbReference type="InterPro" id="IPR058163">
    <property type="entry name" value="LysR-type_TF_proteobact-type"/>
</dbReference>
<dbReference type="PANTHER" id="PTHR30537">
    <property type="entry name" value="HTH-TYPE TRANSCRIPTIONAL REGULATOR"/>
    <property type="match status" value="1"/>
</dbReference>
<dbReference type="GO" id="GO:0006351">
    <property type="term" value="P:DNA-templated transcription"/>
    <property type="evidence" value="ECO:0007669"/>
    <property type="project" value="TreeGrafter"/>
</dbReference>
<gene>
    <name evidence="6" type="ORF">CRM94_03100</name>
</gene>
<dbReference type="AlphaFoldDB" id="A0A2A7SCE2"/>
<dbReference type="PANTHER" id="PTHR30537:SF5">
    <property type="entry name" value="HTH-TYPE TRANSCRIPTIONAL ACTIVATOR TTDR-RELATED"/>
    <property type="match status" value="1"/>
</dbReference>
<keyword evidence="2" id="KW-0805">Transcription regulation</keyword>
<dbReference type="Pfam" id="PF03466">
    <property type="entry name" value="LysR_substrate"/>
    <property type="match status" value="1"/>
</dbReference>
<dbReference type="InterPro" id="IPR036388">
    <property type="entry name" value="WH-like_DNA-bd_sf"/>
</dbReference>
<protein>
    <submittedName>
        <fullName evidence="6">LysR family transcriptional regulator</fullName>
    </submittedName>
</protein>